<reference evidence="6 7" key="1">
    <citation type="submission" date="2016-08" db="EMBL/GenBank/DDBJ databases">
        <title>Genomes of anaerobic fungi encode conserved fungal cellulosomes for biomass hydrolysis.</title>
        <authorList>
            <consortium name="DOE Joint Genome Institute"/>
            <person name="Haitjema C.H."/>
            <person name="Gilmore S.P."/>
            <person name="Henske J.K."/>
            <person name="Solomon K.V."/>
            <person name="De Groot R."/>
            <person name="Kuo A."/>
            <person name="Mondo S.J."/>
            <person name="Salamov A.A."/>
            <person name="Labutti K."/>
            <person name="Zhao Z."/>
            <person name="Chiniquy J."/>
            <person name="Barry K."/>
            <person name="Brewer H.M."/>
            <person name="Purvine S.O."/>
            <person name="Wright A.T."/>
            <person name="Boxma B."/>
            <person name="Van Alen T."/>
            <person name="Hackstein J.H."/>
            <person name="Baker S.E."/>
            <person name="Grigoriev I.V."/>
            <person name="O'Malley M.A."/>
        </authorList>
    </citation>
    <scope>NUCLEOTIDE SEQUENCE [LARGE SCALE GENOMIC DNA]</scope>
    <source>
        <strain evidence="7">finn</strain>
    </source>
</reference>
<proteinExistence type="predicted"/>
<keyword evidence="1" id="KW-0479">Metal-binding</keyword>
<name>A0A1Y1V5X8_9FUNG</name>
<dbReference type="EMBL" id="MCFH01000029">
    <property type="protein sequence ID" value="ORX47920.1"/>
    <property type="molecule type" value="Genomic_DNA"/>
</dbReference>
<dbReference type="Pfam" id="PF13202">
    <property type="entry name" value="EF-hand_5"/>
    <property type="match status" value="1"/>
</dbReference>
<dbReference type="OrthoDB" id="191686at2759"/>
<dbReference type="SMART" id="SM00054">
    <property type="entry name" value="EFh"/>
    <property type="match status" value="3"/>
</dbReference>
<dbReference type="InterPro" id="IPR002048">
    <property type="entry name" value="EF_hand_dom"/>
</dbReference>
<evidence type="ECO:0000313" key="6">
    <source>
        <dbReference type="EMBL" id="ORX47920.1"/>
    </source>
</evidence>
<dbReference type="GO" id="GO:0005509">
    <property type="term" value="F:calcium ion binding"/>
    <property type="evidence" value="ECO:0007669"/>
    <property type="project" value="InterPro"/>
</dbReference>
<dbReference type="InterPro" id="IPR011992">
    <property type="entry name" value="EF-hand-dom_pair"/>
</dbReference>
<dbReference type="AlphaFoldDB" id="A0A1Y1V5X8"/>
<dbReference type="PRINTS" id="PR00450">
    <property type="entry name" value="RECOVERIN"/>
</dbReference>
<evidence type="ECO:0000256" key="4">
    <source>
        <dbReference type="SAM" id="MobiDB-lite"/>
    </source>
</evidence>
<dbReference type="CDD" id="cd00051">
    <property type="entry name" value="EFh"/>
    <property type="match status" value="2"/>
</dbReference>
<feature type="region of interest" description="Disordered" evidence="4">
    <location>
        <begin position="237"/>
        <end position="274"/>
    </location>
</feature>
<reference evidence="6 7" key="2">
    <citation type="submission" date="2016-08" db="EMBL/GenBank/DDBJ databases">
        <title>Pervasive Adenine N6-methylation of Active Genes in Fungi.</title>
        <authorList>
            <consortium name="DOE Joint Genome Institute"/>
            <person name="Mondo S.J."/>
            <person name="Dannebaum R.O."/>
            <person name="Kuo R.C."/>
            <person name="Labutti K."/>
            <person name="Haridas S."/>
            <person name="Kuo A."/>
            <person name="Salamov A."/>
            <person name="Ahrendt S.R."/>
            <person name="Lipzen A."/>
            <person name="Sullivan W."/>
            <person name="Andreopoulos W.B."/>
            <person name="Clum A."/>
            <person name="Lindquist E."/>
            <person name="Daum C."/>
            <person name="Ramamoorthy G.K."/>
            <person name="Gryganskyi A."/>
            <person name="Culley D."/>
            <person name="Magnuson J.K."/>
            <person name="James T.Y."/>
            <person name="O'Malley M.A."/>
            <person name="Stajich J.E."/>
            <person name="Spatafora J.W."/>
            <person name="Visel A."/>
            <person name="Grigoriev I.V."/>
        </authorList>
    </citation>
    <scope>NUCLEOTIDE SEQUENCE [LARGE SCALE GENOMIC DNA]</scope>
    <source>
        <strain evidence="7">finn</strain>
    </source>
</reference>
<dbReference type="PROSITE" id="PS00018">
    <property type="entry name" value="EF_HAND_1"/>
    <property type="match status" value="3"/>
</dbReference>
<evidence type="ECO:0000256" key="3">
    <source>
        <dbReference type="ARBA" id="ARBA00022837"/>
    </source>
</evidence>
<dbReference type="Pfam" id="PF13499">
    <property type="entry name" value="EF-hand_7"/>
    <property type="match status" value="1"/>
</dbReference>
<evidence type="ECO:0000313" key="7">
    <source>
        <dbReference type="Proteomes" id="UP000193719"/>
    </source>
</evidence>
<sequence length="274" mass="31929">MSRKSSPNDESKNCFSRNEIEYLDKNFYQLAGSNEKIDRTRFRDLLTDDFEIDDSLLMDRVFRCLDLDSDNYINHDEFMRGMSILLKGSIDEKMKFCFRVYDLNGDNYISKEEMYQMLKNTLIRVVEEDEDGVKELVEIILKKMDIDHDGRVSELDWYTTIEKDNLLLEAFGKCLANEKAVERYLLPAYDENETKESPKKLLSFPHINLNQFDPRNKKRKAIYDTYNKGLTLPVVSPNKSNIVEKKTEENTENTEENTDTAAQPDSPGQAAIAH</sequence>
<accession>A0A1Y1V5X8</accession>
<keyword evidence="2" id="KW-0677">Repeat</keyword>
<dbReference type="SUPFAM" id="SSF47473">
    <property type="entry name" value="EF-hand"/>
    <property type="match status" value="1"/>
</dbReference>
<feature type="domain" description="EF-hand" evidence="5">
    <location>
        <begin position="53"/>
        <end position="88"/>
    </location>
</feature>
<dbReference type="PROSITE" id="PS50222">
    <property type="entry name" value="EF_HAND_2"/>
    <property type="match status" value="2"/>
</dbReference>
<dbReference type="InterPro" id="IPR018247">
    <property type="entry name" value="EF_Hand_1_Ca_BS"/>
</dbReference>
<protein>
    <submittedName>
        <fullName evidence="6">EF-hand</fullName>
    </submittedName>
</protein>
<dbReference type="PANTHER" id="PTHR23055">
    <property type="entry name" value="CALCIUM BINDING PROTEINS"/>
    <property type="match status" value="1"/>
</dbReference>
<keyword evidence="7" id="KW-1185">Reference proteome</keyword>
<gene>
    <name evidence="6" type="ORF">BCR36DRAFT_355424</name>
</gene>
<dbReference type="STRING" id="1754191.A0A1Y1V5X8"/>
<evidence type="ECO:0000259" key="5">
    <source>
        <dbReference type="PROSITE" id="PS50222"/>
    </source>
</evidence>
<dbReference type="InterPro" id="IPR028846">
    <property type="entry name" value="Recoverin"/>
</dbReference>
<comment type="caution">
    <text evidence="6">The sequence shown here is derived from an EMBL/GenBank/DDBJ whole genome shotgun (WGS) entry which is preliminary data.</text>
</comment>
<dbReference type="PANTHER" id="PTHR23055:SF60">
    <property type="entry name" value="CALAXIN"/>
    <property type="match status" value="1"/>
</dbReference>
<organism evidence="6 7">
    <name type="scientific">Piromyces finnis</name>
    <dbReference type="NCBI Taxonomy" id="1754191"/>
    <lineage>
        <taxon>Eukaryota</taxon>
        <taxon>Fungi</taxon>
        <taxon>Fungi incertae sedis</taxon>
        <taxon>Chytridiomycota</taxon>
        <taxon>Chytridiomycota incertae sedis</taxon>
        <taxon>Neocallimastigomycetes</taxon>
        <taxon>Neocallimastigales</taxon>
        <taxon>Neocallimastigaceae</taxon>
        <taxon>Piromyces</taxon>
    </lineage>
</organism>
<evidence type="ECO:0000256" key="2">
    <source>
        <dbReference type="ARBA" id="ARBA00022737"/>
    </source>
</evidence>
<dbReference type="Proteomes" id="UP000193719">
    <property type="component" value="Unassembled WGS sequence"/>
</dbReference>
<feature type="domain" description="EF-hand" evidence="5">
    <location>
        <begin position="89"/>
        <end position="124"/>
    </location>
</feature>
<dbReference type="Gene3D" id="1.10.238.10">
    <property type="entry name" value="EF-hand"/>
    <property type="match status" value="1"/>
</dbReference>
<keyword evidence="3" id="KW-0106">Calcium</keyword>
<evidence type="ECO:0000256" key="1">
    <source>
        <dbReference type="ARBA" id="ARBA00022723"/>
    </source>
</evidence>